<dbReference type="Proteomes" id="UP001164963">
    <property type="component" value="Chromosome"/>
</dbReference>
<dbReference type="SUPFAM" id="SSF53474">
    <property type="entry name" value="alpha/beta-Hydrolases"/>
    <property type="match status" value="1"/>
</dbReference>
<dbReference type="InterPro" id="IPR001031">
    <property type="entry name" value="Thioesterase"/>
</dbReference>
<dbReference type="Gene3D" id="3.40.50.1820">
    <property type="entry name" value="alpha/beta hydrolase"/>
    <property type="match status" value="1"/>
</dbReference>
<keyword evidence="3" id="KW-1185">Reference proteome</keyword>
<proteinExistence type="predicted"/>
<accession>A0ABY6Q0Y8</accession>
<reference evidence="2" key="1">
    <citation type="journal article" date="2022" name="Front. Microbiol.">
        <title>Mirubactin C rescues the lethal effect of cell wall biosynthesis mutations in Bacillus subtilis.</title>
        <authorList>
            <person name="Kepplinger B."/>
            <person name="Wen X."/>
            <person name="Tyler A.R."/>
            <person name="Kim B.Y."/>
            <person name="Brown J."/>
            <person name="Banks P."/>
            <person name="Dashti Y."/>
            <person name="Mackenzie E.S."/>
            <person name="Wills C."/>
            <person name="Kawai Y."/>
            <person name="Waldron K.J."/>
            <person name="Allenby N.E.E."/>
            <person name="Wu L.J."/>
            <person name="Hall M.J."/>
            <person name="Errington J."/>
        </authorList>
    </citation>
    <scope>NUCLEOTIDE SEQUENCE</scope>
    <source>
        <strain evidence="2">MDA8-470</strain>
    </source>
</reference>
<feature type="domain" description="Thioesterase TesA-like" evidence="1">
    <location>
        <begin position="28"/>
        <end position="267"/>
    </location>
</feature>
<dbReference type="RefSeq" id="WP_265546637.1">
    <property type="nucleotide sequence ID" value="NZ_CP098740.1"/>
</dbReference>
<sequence length="269" mass="29083">MTAPTQRPTADRNVMLPLRRGGGDAPLFCVHPGSGFGLPYAGLLPYVDARVPVHALQARGLVTAAGLPSSLDEMAADYTEQIRRVRPEGPYRLLGWCVGGRLAFEIACRLREQGETVGLLALVSTSPPVEEPLPGPEDILRAMLLPPGADELDAELARLCRLPLDHASLHARLVRTGHPMRRLAEPVLEAVYEVYRTNEHLYRTPVTKVFDGDALSLEPTAPGGPARRSWQPYVRGGVLARGVDGRHTEMMEPGPARAIGAAVNEALGY</sequence>
<dbReference type="SMART" id="SM00824">
    <property type="entry name" value="PKS_TE"/>
    <property type="match status" value="1"/>
</dbReference>
<evidence type="ECO:0000313" key="3">
    <source>
        <dbReference type="Proteomes" id="UP001164963"/>
    </source>
</evidence>
<dbReference type="InterPro" id="IPR020802">
    <property type="entry name" value="TesA-like"/>
</dbReference>
<evidence type="ECO:0000259" key="1">
    <source>
        <dbReference type="SMART" id="SM00824"/>
    </source>
</evidence>
<protein>
    <submittedName>
        <fullName evidence="2">Thioesterase domain-containing protein</fullName>
    </submittedName>
</protein>
<organism evidence="2 3">
    <name type="scientific">Streptomyces drozdowiczii</name>
    <dbReference type="NCBI Taxonomy" id="202862"/>
    <lineage>
        <taxon>Bacteria</taxon>
        <taxon>Bacillati</taxon>
        <taxon>Actinomycetota</taxon>
        <taxon>Actinomycetes</taxon>
        <taxon>Kitasatosporales</taxon>
        <taxon>Streptomycetaceae</taxon>
        <taxon>Streptomyces</taxon>
    </lineage>
</organism>
<dbReference type="Pfam" id="PF00975">
    <property type="entry name" value="Thioesterase"/>
    <property type="match status" value="1"/>
</dbReference>
<gene>
    <name evidence="2" type="ORF">NEH16_32055</name>
</gene>
<dbReference type="EMBL" id="CP098740">
    <property type="protein sequence ID" value="UZK58098.1"/>
    <property type="molecule type" value="Genomic_DNA"/>
</dbReference>
<evidence type="ECO:0000313" key="2">
    <source>
        <dbReference type="EMBL" id="UZK58098.1"/>
    </source>
</evidence>
<dbReference type="InterPro" id="IPR029058">
    <property type="entry name" value="AB_hydrolase_fold"/>
</dbReference>
<name>A0ABY6Q0Y8_9ACTN</name>